<sequence>MASSSNQLYLAKNYLSGPKSDAILERNNVKKKSKKKSNSNPTNLVIQEDDDVLQDNDIEQDDVVKVESHSNKFKSFSGNTPVSTPTTDDHPHPETSKGGLKSAKQVKADNKRAKDKEALDFKLENDKLNKNNQTIHRDSSGKVIDLDSQHKQQQQQQQEAQRKKRQWGKGLVQRGITNHPQDNESDDIRDVQRWNDPGTQFISSKPKNYSNKPEYKGPQPPPNRFNIKPGFRWDGTRHEMQNIETAAADTDTNLIRSNSDATTISESDLLNDLVDVKQEPSTQQSPTKQLHSQLHSPKLESLTPSNELQTIHSVPEYQHPETIGFKADSVPESVPESKHLHLEYQQLPQSQPQRLEPLLPETGQPSPQQTQLQQPESTQQASQNAPQQAPQQTPLQLPLPPPLYPHRSLRQRNVKQKNPYSYENARYQRILTKNGWEDALIKDKNQLIPQENSKDDNFEIDGWLEMSEAEKNKALERKQKRSLKARHQQNILKSYGGPLPSPSSDDEMNISARPNKRRNVLFDSSSESSDANSAASDDLDLKYNKNNNSHLQSNQHDHTNELDQDDDILDPQRKAFLFKSMPAVFAKRAIADLRLMQQEKASERVVGRSKRSPTKSTSPATRNANEDEVDDDMRPGKSRIRIGSASHHNPLALGDEESNSDTNTDPVVDTTSDDDHLVRMQNQNDDIRNWLVSDNEDYNGNGYGDGTTQVQGVGGDLIDTMLTRATKSIHPRKPYKPHKPNRLSNKKSKKAQTTLTTPFKKKRRVGDKIPFLPTVGRDLDDGSREGFKFMSKTTNKPRRNSIQLSQIPRKTKTRTNANVSHTSVNHKVNKAITIDSDNDNDDDTEEKDMAAMFKPPEQPHTQAEGWAKMSKSSLDFNMKPLPSYCRFSPDTDIAKGYFYNVVNPSPSPAIIPFYGFSLKLTPEMDQTEVTSVSSQIFEFAHDELSNMEFLKKFREALMFINMYATLLLNTASGDDIDTFVISILSHVDGLNNKISHLSHDAYVSDDFMLEINYFSVEFLFRMGEIEVLEAALIKLIEQLMDVGLFTSRATSQLQDGDKVKELDDRTLELWVVCITMSSKIKDDGNIWTYLNPTINKLLKQSKHHPIIESEVIWYTIFSVLIMSQLSITGLSASSSSQAPENWSMIHSAIDRVKINFDFDSSSSVRAITHRDKYIRVIFSRCFILSNSFDWALDNDANISIKLFDILNKRKLKDLLIENVHDFPSFVREYNDSLNTKLDKSDTSFHVLLKMIMKSVINIRHNERLSIKHVNRFISRVSPTRSVALSSKSVQASNVLLHVQPTSAKPRLIQAKSLCHFQHVDWGSRKVIVRAMMYILIIYRHHALDIQGVMSWFAECIHTLLSELHNLDRTLATVEENDNYKRNVNVRNRKEVVVTLQMILRSIQHTIVTPSLDKSVTAYPDVKLLHASWTRDVLQSPLALTQDIGTEAIKCVETFLDMRRAAMPYRSTQYAPFQNDNEDDDDEFGMFDFDINDPHLNKLLGAEIEDDPVLSQDKDVANIIKSTISPAIYKLLSDIHIAGEDGHCPAAQRPFYVRKLIDCWASCAQVLVQNELADWSTYIMYGAESFRRISDVDGRKHVGECFMQNIKLLDPAAYTKLLPMYNN</sequence>
<feature type="region of interest" description="Disordered" evidence="1">
    <location>
        <begin position="599"/>
        <end position="672"/>
    </location>
</feature>
<feature type="compositionally biased region" description="Acidic residues" evidence="1">
    <location>
        <begin position="47"/>
        <end position="61"/>
    </location>
</feature>
<dbReference type="GO" id="GO:0005634">
    <property type="term" value="C:nucleus"/>
    <property type="evidence" value="ECO:0007669"/>
    <property type="project" value="InterPro"/>
</dbReference>
<feature type="region of interest" description="Disordered" evidence="1">
    <location>
        <begin position="1"/>
        <end position="233"/>
    </location>
</feature>
<organism evidence="2 3">
    <name type="scientific">Wallemia ichthyophaga</name>
    <dbReference type="NCBI Taxonomy" id="245174"/>
    <lineage>
        <taxon>Eukaryota</taxon>
        <taxon>Fungi</taxon>
        <taxon>Dikarya</taxon>
        <taxon>Basidiomycota</taxon>
        <taxon>Wallemiomycotina</taxon>
        <taxon>Wallemiomycetes</taxon>
        <taxon>Wallemiales</taxon>
        <taxon>Wallemiaceae</taxon>
        <taxon>Wallemia</taxon>
    </lineage>
</organism>
<comment type="caution">
    <text evidence="2">The sequence shown here is derived from an EMBL/GenBank/DDBJ whole genome shotgun (WGS) entry which is preliminary data.</text>
</comment>
<dbReference type="PANTHER" id="PTHR28122">
    <property type="entry name" value="E3 UBIQUITIN-PROTEIN LIGASE SUBSTRATE RECEPTOR MMS22"/>
    <property type="match status" value="1"/>
</dbReference>
<feature type="region of interest" description="Disordered" evidence="1">
    <location>
        <begin position="491"/>
        <end position="510"/>
    </location>
</feature>
<dbReference type="Pfam" id="PF09462">
    <property type="entry name" value="Mus7"/>
    <property type="match status" value="1"/>
</dbReference>
<dbReference type="GO" id="GO:0035361">
    <property type="term" value="C:Cul8-RING ubiquitin ligase complex"/>
    <property type="evidence" value="ECO:0007669"/>
    <property type="project" value="TreeGrafter"/>
</dbReference>
<feature type="region of interest" description="Disordered" evidence="1">
    <location>
        <begin position="355"/>
        <end position="421"/>
    </location>
</feature>
<dbReference type="PANTHER" id="PTHR28122:SF1">
    <property type="entry name" value="E3 UBIQUITIN-PROTEIN LIGASE SUBSTRATE RECEPTOR MMS22"/>
    <property type="match status" value="1"/>
</dbReference>
<feature type="region of interest" description="Disordered" evidence="1">
    <location>
        <begin position="520"/>
        <end position="565"/>
    </location>
</feature>
<evidence type="ECO:0000313" key="3">
    <source>
        <dbReference type="Proteomes" id="UP000310689"/>
    </source>
</evidence>
<accession>A0A4T0J8N2</accession>
<name>A0A4T0J8N2_WALIC</name>
<feature type="compositionally biased region" description="Low complexity" evidence="1">
    <location>
        <begin position="362"/>
        <end position="396"/>
    </location>
</feature>
<feature type="compositionally biased region" description="Polar residues" evidence="1">
    <location>
        <begin position="279"/>
        <end position="295"/>
    </location>
</feature>
<feature type="region of interest" description="Disordered" evidence="1">
    <location>
        <begin position="727"/>
        <end position="753"/>
    </location>
</feature>
<evidence type="ECO:0000313" key="2">
    <source>
        <dbReference type="EMBL" id="TIB39136.1"/>
    </source>
</evidence>
<feature type="compositionally biased region" description="Low complexity" evidence="1">
    <location>
        <begin position="660"/>
        <end position="670"/>
    </location>
</feature>
<feature type="compositionally biased region" description="Basic residues" evidence="1">
    <location>
        <begin position="727"/>
        <end position="750"/>
    </location>
</feature>
<feature type="compositionally biased region" description="Polar residues" evidence="1">
    <location>
        <begin position="197"/>
        <end position="211"/>
    </location>
</feature>
<dbReference type="Proteomes" id="UP000310689">
    <property type="component" value="Unassembled WGS sequence"/>
</dbReference>
<evidence type="ECO:0000256" key="1">
    <source>
        <dbReference type="SAM" id="MobiDB-lite"/>
    </source>
</evidence>
<gene>
    <name evidence="2" type="ORF">E3P86_01266</name>
</gene>
<dbReference type="InterPro" id="IPR018609">
    <property type="entry name" value="Bud13"/>
</dbReference>
<dbReference type="GO" id="GO:0031297">
    <property type="term" value="P:replication fork processing"/>
    <property type="evidence" value="ECO:0007669"/>
    <property type="project" value="InterPro"/>
</dbReference>
<dbReference type="GO" id="GO:0000724">
    <property type="term" value="P:double-strand break repair via homologous recombination"/>
    <property type="evidence" value="ECO:0007669"/>
    <property type="project" value="TreeGrafter"/>
</dbReference>
<dbReference type="InterPro" id="IPR019021">
    <property type="entry name" value="Mms22"/>
</dbReference>
<proteinExistence type="predicted"/>
<feature type="region of interest" description="Disordered" evidence="1">
    <location>
        <begin position="278"/>
        <end position="297"/>
    </location>
</feature>
<evidence type="ECO:0008006" key="4">
    <source>
        <dbReference type="Google" id="ProtNLM"/>
    </source>
</evidence>
<reference evidence="2 3" key="1">
    <citation type="submission" date="2019-03" db="EMBL/GenBank/DDBJ databases">
        <title>Sequencing 23 genomes of Wallemia ichthyophaga.</title>
        <authorList>
            <person name="Gostincar C."/>
        </authorList>
    </citation>
    <scope>NUCLEOTIDE SEQUENCE [LARGE SCALE GENOMIC DNA]</scope>
    <source>
        <strain evidence="2 3">EXF-6200</strain>
    </source>
</reference>
<feature type="compositionally biased region" description="Low complexity" evidence="1">
    <location>
        <begin position="523"/>
        <end position="536"/>
    </location>
</feature>
<dbReference type="EMBL" id="SPOI01000040">
    <property type="protein sequence ID" value="TIB39136.1"/>
    <property type="molecule type" value="Genomic_DNA"/>
</dbReference>
<protein>
    <recommendedName>
        <fullName evidence="4">Protein mms22</fullName>
    </recommendedName>
</protein>
<dbReference type="Pfam" id="PF09736">
    <property type="entry name" value="Bud13"/>
    <property type="match status" value="1"/>
</dbReference>
<feature type="compositionally biased region" description="Polar residues" evidence="1">
    <location>
        <begin position="614"/>
        <end position="623"/>
    </location>
</feature>
<feature type="compositionally biased region" description="Basic and acidic residues" evidence="1">
    <location>
        <begin position="106"/>
        <end position="150"/>
    </location>
</feature>